<evidence type="ECO:0000313" key="3">
    <source>
        <dbReference type="Proteomes" id="UP001054945"/>
    </source>
</evidence>
<evidence type="ECO:0000313" key="2">
    <source>
        <dbReference type="EMBL" id="GIX93231.1"/>
    </source>
</evidence>
<protein>
    <submittedName>
        <fullName evidence="2">Uncharacterized protein</fullName>
    </submittedName>
</protein>
<reference evidence="2 3" key="1">
    <citation type="submission" date="2021-06" db="EMBL/GenBank/DDBJ databases">
        <title>Caerostris extrusa draft genome.</title>
        <authorList>
            <person name="Kono N."/>
            <person name="Arakawa K."/>
        </authorList>
    </citation>
    <scope>NUCLEOTIDE SEQUENCE [LARGE SCALE GENOMIC DNA]</scope>
</reference>
<sequence>MRCGNTALPLSDTEWYTASRCIPGRGTVTFYGLSCSLNQSDIRSGLADAISRNGHSDVSPCSETPPPHTFKLSPLPHHQKNSGILFDFLCKSST</sequence>
<proteinExistence type="predicted"/>
<comment type="caution">
    <text evidence="2">The sequence shown here is derived from an EMBL/GenBank/DDBJ whole genome shotgun (WGS) entry which is preliminary data.</text>
</comment>
<evidence type="ECO:0000256" key="1">
    <source>
        <dbReference type="SAM" id="MobiDB-lite"/>
    </source>
</evidence>
<accession>A0AAV4PAP1</accession>
<keyword evidence="3" id="KW-1185">Reference proteome</keyword>
<name>A0AAV4PAP1_CAEEX</name>
<feature type="region of interest" description="Disordered" evidence="1">
    <location>
        <begin position="55"/>
        <end position="76"/>
    </location>
</feature>
<organism evidence="2 3">
    <name type="scientific">Caerostris extrusa</name>
    <name type="common">Bark spider</name>
    <name type="synonym">Caerostris bankana</name>
    <dbReference type="NCBI Taxonomy" id="172846"/>
    <lineage>
        <taxon>Eukaryota</taxon>
        <taxon>Metazoa</taxon>
        <taxon>Ecdysozoa</taxon>
        <taxon>Arthropoda</taxon>
        <taxon>Chelicerata</taxon>
        <taxon>Arachnida</taxon>
        <taxon>Araneae</taxon>
        <taxon>Araneomorphae</taxon>
        <taxon>Entelegynae</taxon>
        <taxon>Araneoidea</taxon>
        <taxon>Araneidae</taxon>
        <taxon>Caerostris</taxon>
    </lineage>
</organism>
<gene>
    <name evidence="2" type="ORF">CEXT_553941</name>
</gene>
<dbReference type="AlphaFoldDB" id="A0AAV4PAP1"/>
<dbReference type="Proteomes" id="UP001054945">
    <property type="component" value="Unassembled WGS sequence"/>
</dbReference>
<dbReference type="EMBL" id="BPLR01004218">
    <property type="protein sequence ID" value="GIX93231.1"/>
    <property type="molecule type" value="Genomic_DNA"/>
</dbReference>